<reference evidence="1 2" key="1">
    <citation type="submission" date="2024-10" db="EMBL/GenBank/DDBJ databases">
        <title>The Natural Products Discovery Center: Release of the First 8490 Sequenced Strains for Exploring Actinobacteria Biosynthetic Diversity.</title>
        <authorList>
            <person name="Kalkreuter E."/>
            <person name="Kautsar S.A."/>
            <person name="Yang D."/>
            <person name="Bader C.D."/>
            <person name="Teijaro C.N."/>
            <person name="Fluegel L."/>
            <person name="Davis C.M."/>
            <person name="Simpson J.R."/>
            <person name="Lauterbach L."/>
            <person name="Steele A.D."/>
            <person name="Gui C."/>
            <person name="Meng S."/>
            <person name="Li G."/>
            <person name="Viehrig K."/>
            <person name="Ye F."/>
            <person name="Su P."/>
            <person name="Kiefer A.F."/>
            <person name="Nichols A."/>
            <person name="Cepeda A.J."/>
            <person name="Yan W."/>
            <person name="Fan B."/>
            <person name="Jiang Y."/>
            <person name="Adhikari A."/>
            <person name="Zheng C.-J."/>
            <person name="Schuster L."/>
            <person name="Cowan T.M."/>
            <person name="Smanski M.J."/>
            <person name="Chevrette M.G."/>
            <person name="De Carvalho L.P.S."/>
            <person name="Shen B."/>
        </authorList>
    </citation>
    <scope>NUCLEOTIDE SEQUENCE [LARGE SCALE GENOMIC DNA]</scope>
    <source>
        <strain evidence="1 2">NPDC020979</strain>
    </source>
</reference>
<dbReference type="Proteomes" id="UP001611162">
    <property type="component" value="Unassembled WGS sequence"/>
</dbReference>
<dbReference type="RefSeq" id="WP_397614709.1">
    <property type="nucleotide sequence ID" value="NZ_JBIRRB010000015.1"/>
</dbReference>
<sequence>MLTYIDFFCGAGGSSSGAAAVPEILISALVEAITGSSLDRREVAR</sequence>
<dbReference type="EMBL" id="JBIRRB010000015">
    <property type="protein sequence ID" value="MFI0914993.1"/>
    <property type="molecule type" value="Genomic_DNA"/>
</dbReference>
<comment type="caution">
    <text evidence="1">The sequence shown here is derived from an EMBL/GenBank/DDBJ whole genome shotgun (WGS) entry which is preliminary data.</text>
</comment>
<organism evidence="1 2">
    <name type="scientific">Streptomyces abikoensis</name>
    <dbReference type="NCBI Taxonomy" id="97398"/>
    <lineage>
        <taxon>Bacteria</taxon>
        <taxon>Bacillati</taxon>
        <taxon>Actinomycetota</taxon>
        <taxon>Actinomycetes</taxon>
        <taxon>Kitasatosporales</taxon>
        <taxon>Streptomycetaceae</taxon>
        <taxon>Streptomyces</taxon>
    </lineage>
</organism>
<keyword evidence="2" id="KW-1185">Reference proteome</keyword>
<protein>
    <submittedName>
        <fullName evidence="1">Uncharacterized protein</fullName>
    </submittedName>
</protein>
<evidence type="ECO:0000313" key="1">
    <source>
        <dbReference type="EMBL" id="MFI0914993.1"/>
    </source>
</evidence>
<evidence type="ECO:0000313" key="2">
    <source>
        <dbReference type="Proteomes" id="UP001611162"/>
    </source>
</evidence>
<name>A0ABW7TGL3_9ACTN</name>
<accession>A0ABW7TGL3</accession>
<gene>
    <name evidence="1" type="ORF">ACH4TF_31825</name>
</gene>
<proteinExistence type="predicted"/>